<reference evidence="1 3" key="1">
    <citation type="submission" date="2014-04" db="EMBL/GenBank/DDBJ databases">
        <authorList>
            <person name="Bishop-Lilly K.A."/>
            <person name="Broomall S.M."/>
            <person name="Chain P.S."/>
            <person name="Chertkov O."/>
            <person name="Coyne S.R."/>
            <person name="Daligault H.E."/>
            <person name="Davenport K.W."/>
            <person name="Erkkila T."/>
            <person name="Frey K.G."/>
            <person name="Gibbons H.S."/>
            <person name="Gu W."/>
            <person name="Jaissle J."/>
            <person name="Johnson S.L."/>
            <person name="Koroleva G.I."/>
            <person name="Ladner J.T."/>
            <person name="Lo C.-C."/>
            <person name="Minogue T.D."/>
            <person name="Munk C."/>
            <person name="Palacios G.F."/>
            <person name="Redden C.L."/>
            <person name="Rosenzweig C.N."/>
            <person name="Scholz M.B."/>
            <person name="Teshima H."/>
            <person name="Xu Y."/>
        </authorList>
    </citation>
    <scope>NUCLEOTIDE SEQUENCE [LARGE SCALE GENOMIC DNA]</scope>
    <source>
        <strain evidence="1 3">BHP</strain>
    </source>
</reference>
<organism evidence="1 3">
    <name type="scientific">Bacillus clarus</name>
    <dbReference type="NCBI Taxonomy" id="2338372"/>
    <lineage>
        <taxon>Bacteria</taxon>
        <taxon>Bacillati</taxon>
        <taxon>Bacillota</taxon>
        <taxon>Bacilli</taxon>
        <taxon>Bacillales</taxon>
        <taxon>Bacillaceae</taxon>
        <taxon>Bacillus</taxon>
        <taxon>Bacillus cereus group</taxon>
    </lineage>
</organism>
<evidence type="ECO:0000313" key="4">
    <source>
        <dbReference type="Proteomes" id="UP000264294"/>
    </source>
</evidence>
<dbReference type="InterPro" id="IPR011050">
    <property type="entry name" value="Pectin_lyase_fold/virulence"/>
</dbReference>
<dbReference type="Gene3D" id="2.160.20.10">
    <property type="entry name" value="Single-stranded right-handed beta-helix, Pectin lyase-like"/>
    <property type="match status" value="1"/>
</dbReference>
<dbReference type="PATRIC" id="fig|1405.8.peg.4172"/>
<evidence type="ECO:0000313" key="2">
    <source>
        <dbReference type="EMBL" id="RFT68450.1"/>
    </source>
</evidence>
<dbReference type="SUPFAM" id="SSF51126">
    <property type="entry name" value="Pectin lyase-like"/>
    <property type="match status" value="1"/>
</dbReference>
<evidence type="ECO:0008006" key="5">
    <source>
        <dbReference type="Google" id="ProtNLM"/>
    </source>
</evidence>
<dbReference type="Proteomes" id="UP000264294">
    <property type="component" value="Unassembled WGS sequence"/>
</dbReference>
<evidence type="ECO:0000313" key="3">
    <source>
        <dbReference type="Proteomes" id="UP000029389"/>
    </source>
</evidence>
<gene>
    <name evidence="2" type="ORF">D0U04_03080</name>
    <name evidence="1" type="ORF">DJ93_4063</name>
</gene>
<dbReference type="Proteomes" id="UP000029389">
    <property type="component" value="Unassembled WGS sequence"/>
</dbReference>
<dbReference type="EMBL" id="QVOD01000002">
    <property type="protein sequence ID" value="RFT68450.1"/>
    <property type="molecule type" value="Genomic_DNA"/>
</dbReference>
<keyword evidence="4" id="KW-1185">Reference proteome</keyword>
<dbReference type="InterPro" id="IPR012334">
    <property type="entry name" value="Pectin_lyas_fold"/>
</dbReference>
<accession>A0A090YW66</accession>
<dbReference type="AlphaFoldDB" id="A0A090YW66"/>
<proteinExistence type="predicted"/>
<dbReference type="EMBL" id="JMQC01000008">
    <property type="protein sequence ID" value="KFN02228.1"/>
    <property type="molecule type" value="Genomic_DNA"/>
</dbReference>
<comment type="caution">
    <text evidence="1">The sequence shown here is derived from an EMBL/GenBank/DDBJ whole genome shotgun (WGS) entry which is preliminary data.</text>
</comment>
<dbReference type="RefSeq" id="WP_042982939.1">
    <property type="nucleotide sequence ID" value="NZ_JMQC01000008.1"/>
</dbReference>
<name>A0A090YW66_9BACI</name>
<evidence type="ECO:0000313" key="1">
    <source>
        <dbReference type="EMBL" id="KFN02228.1"/>
    </source>
</evidence>
<reference evidence="2 4" key="2">
    <citation type="submission" date="2018-08" db="EMBL/GenBank/DDBJ databases">
        <title>Bacillus clarus sp. nov. strain PS00077A.</title>
        <authorList>
            <person name="Mendez Acevedo M."/>
            <person name="Carroll L."/>
            <person name="Mukherjee M."/>
            <person name="Wiedmann M."/>
            <person name="Kovac J."/>
        </authorList>
    </citation>
    <scope>NUCLEOTIDE SEQUENCE [LARGE SCALE GENOMIC DNA]</scope>
    <source>
        <strain evidence="2 4">PS00077A</strain>
    </source>
</reference>
<sequence length="515" mass="57353">MSEYISSQEDCAPGSSVHIDCFGAVPNSGNDSSVAIQQAIDYCVANRISTVRITGVNTYKILKAIVIKENVRLELDPTVTVQIDGNFNAFELQKNASITGGNIQVVNPVFQSSVIYVPGSQQIEVPNQSVISNINIINTTSLYKGIAIHFYCQKAWDYISFFQVNFIQIKNFQIAIYLKTEYVEDINTPCWINANVFQSIFIDGCQYGIEVDGSSDLPNESSGNTFSGIQVQCRQQTKKVIRCSGAYNSFDCMIWDTYRMSSEPIVIEFSSNSHRNYLFSNLLSTTIVDKGQYNVCTSTYEQSLRIQLPLTLNKPHLIGNQDDILVNAPMKYSVKQVAGKLPYGGNLANCFNLIDEQSVNYIDIPDNNPVVFELDFTKNPIKMLNCLGLYFGWGESPKKIRIEYLLSANGNWVIASDVPLNVGDTIISNMKASQLYKVRITMSGYAQEHKRFRINRIFARSSMESGNAWLATTGGKIFGDIELEASKGVIMKTASGGKWRVTIDEAGQLITTKIT</sequence>
<protein>
    <recommendedName>
        <fullName evidence="5">Pectate lyase superfamily protein domain-containing protein</fullName>
    </recommendedName>
</protein>